<comment type="subcellular location">
    <subcellularLocation>
        <location evidence="1">Membrane</location>
        <topology evidence="1">Multi-pass membrane protein</topology>
    </subcellularLocation>
</comment>
<evidence type="ECO:0000256" key="1">
    <source>
        <dbReference type="ARBA" id="ARBA00004141"/>
    </source>
</evidence>
<dbReference type="NCBIfam" id="TIGR03462">
    <property type="entry name" value="CarR_dom_SF"/>
    <property type="match status" value="1"/>
</dbReference>
<keyword evidence="7" id="KW-0413">Isomerase</keyword>
<evidence type="ECO:0000256" key="4">
    <source>
        <dbReference type="ARBA" id="ARBA00022746"/>
    </source>
</evidence>
<dbReference type="Proteomes" id="UP000633205">
    <property type="component" value="Unassembled WGS sequence"/>
</dbReference>
<feature type="transmembrane region" description="Helical" evidence="8">
    <location>
        <begin position="6"/>
        <end position="25"/>
    </location>
</feature>
<evidence type="ECO:0000256" key="5">
    <source>
        <dbReference type="ARBA" id="ARBA00022989"/>
    </source>
</evidence>
<reference evidence="9" key="2">
    <citation type="submission" date="2020-09" db="EMBL/GenBank/DDBJ databases">
        <authorList>
            <person name="Sun Q."/>
            <person name="Zhou Y."/>
        </authorList>
    </citation>
    <scope>NUCLEOTIDE SEQUENCE</scope>
    <source>
        <strain evidence="9">CGMCC 1.15152</strain>
    </source>
</reference>
<dbReference type="AlphaFoldDB" id="A0A916YDC1"/>
<keyword evidence="4" id="KW-0125">Carotenoid biosynthesis</keyword>
<protein>
    <recommendedName>
        <fullName evidence="11">Lycopene cyclase domain-containing protein</fullName>
    </recommendedName>
</protein>
<evidence type="ECO:0000256" key="8">
    <source>
        <dbReference type="SAM" id="Phobius"/>
    </source>
</evidence>
<keyword evidence="3 8" id="KW-0812">Transmembrane</keyword>
<gene>
    <name evidence="9" type="ORF">GCM10010915_21220</name>
</gene>
<comment type="pathway">
    <text evidence="2">Carotenoid biosynthesis.</text>
</comment>
<organism evidence="9 10">
    <name type="scientific">Microbacterium faecale</name>
    <dbReference type="NCBI Taxonomy" id="1804630"/>
    <lineage>
        <taxon>Bacteria</taxon>
        <taxon>Bacillati</taxon>
        <taxon>Actinomycetota</taxon>
        <taxon>Actinomycetes</taxon>
        <taxon>Micrococcales</taxon>
        <taxon>Microbacteriaceae</taxon>
        <taxon>Microbacterium</taxon>
    </lineage>
</organism>
<evidence type="ECO:0008006" key="11">
    <source>
        <dbReference type="Google" id="ProtNLM"/>
    </source>
</evidence>
<reference evidence="9" key="1">
    <citation type="journal article" date="2014" name="Int. J. Syst. Evol. Microbiol.">
        <title>Complete genome sequence of Corynebacterium casei LMG S-19264T (=DSM 44701T), isolated from a smear-ripened cheese.</title>
        <authorList>
            <consortium name="US DOE Joint Genome Institute (JGI-PGF)"/>
            <person name="Walter F."/>
            <person name="Albersmeier A."/>
            <person name="Kalinowski J."/>
            <person name="Ruckert C."/>
        </authorList>
    </citation>
    <scope>NUCLEOTIDE SEQUENCE</scope>
    <source>
        <strain evidence="9">CGMCC 1.15152</strain>
    </source>
</reference>
<keyword evidence="10" id="KW-1185">Reference proteome</keyword>
<evidence type="ECO:0000313" key="9">
    <source>
        <dbReference type="EMBL" id="GGD40205.1"/>
    </source>
</evidence>
<dbReference type="GO" id="GO:0045436">
    <property type="term" value="F:lycopene beta cyclase activity"/>
    <property type="evidence" value="ECO:0007669"/>
    <property type="project" value="UniProtKB-ARBA"/>
</dbReference>
<comment type="caution">
    <text evidence="9">The sequence shown here is derived from an EMBL/GenBank/DDBJ whole genome shotgun (WGS) entry which is preliminary data.</text>
</comment>
<name>A0A916YDC1_9MICO</name>
<dbReference type="InterPro" id="IPR017825">
    <property type="entry name" value="Lycopene_cyclase_dom"/>
</dbReference>
<evidence type="ECO:0000313" key="10">
    <source>
        <dbReference type="Proteomes" id="UP000633205"/>
    </source>
</evidence>
<dbReference type="GO" id="GO:0016117">
    <property type="term" value="P:carotenoid biosynthetic process"/>
    <property type="evidence" value="ECO:0007669"/>
    <property type="project" value="UniProtKB-KW"/>
</dbReference>
<keyword evidence="5 8" id="KW-1133">Transmembrane helix</keyword>
<accession>A0A916YDC1</accession>
<evidence type="ECO:0000256" key="7">
    <source>
        <dbReference type="ARBA" id="ARBA00023235"/>
    </source>
</evidence>
<feature type="transmembrane region" description="Helical" evidence="8">
    <location>
        <begin position="80"/>
        <end position="97"/>
    </location>
</feature>
<evidence type="ECO:0000256" key="2">
    <source>
        <dbReference type="ARBA" id="ARBA00004829"/>
    </source>
</evidence>
<feature type="transmembrane region" description="Helical" evidence="8">
    <location>
        <begin position="32"/>
        <end position="58"/>
    </location>
</feature>
<dbReference type="GO" id="GO:0016020">
    <property type="term" value="C:membrane"/>
    <property type="evidence" value="ECO:0007669"/>
    <property type="project" value="UniProtKB-SubCell"/>
</dbReference>
<dbReference type="GO" id="GO:0016872">
    <property type="term" value="F:intramolecular lyase activity"/>
    <property type="evidence" value="ECO:0007669"/>
    <property type="project" value="InterPro"/>
</dbReference>
<keyword evidence="6 8" id="KW-0472">Membrane</keyword>
<evidence type="ECO:0000256" key="6">
    <source>
        <dbReference type="ARBA" id="ARBA00023136"/>
    </source>
</evidence>
<dbReference type="EMBL" id="BMHO01000001">
    <property type="protein sequence ID" value="GGD40205.1"/>
    <property type="molecule type" value="Genomic_DNA"/>
</dbReference>
<proteinExistence type="predicted"/>
<evidence type="ECO:0000256" key="3">
    <source>
        <dbReference type="ARBA" id="ARBA00022692"/>
    </source>
</evidence>
<dbReference type="RefSeq" id="WP_188712201.1">
    <property type="nucleotide sequence ID" value="NZ_BMHO01000001.1"/>
</dbReference>
<sequence>MSGVYAVCLLVSTACMALLDIRFALVFRRRPVASAVALIVGVVFFAAWDAVGIGLGVFRHLDSRWATGILLAPEFPIEELLFLVFLTYLTLILVSGWQRLRERKDRP</sequence>